<proteinExistence type="predicted"/>
<evidence type="ECO:0000313" key="2">
    <source>
        <dbReference type="EMBL" id="KPA89584.1"/>
    </source>
</evidence>
<name>A0A0N0E324_9PSED</name>
<organism evidence="2 3">
    <name type="scientific">Pseudomonas asplenii</name>
    <dbReference type="NCBI Taxonomy" id="53407"/>
    <lineage>
        <taxon>Bacteria</taxon>
        <taxon>Pseudomonadati</taxon>
        <taxon>Pseudomonadota</taxon>
        <taxon>Gammaproteobacteria</taxon>
        <taxon>Pseudomonadales</taxon>
        <taxon>Pseudomonadaceae</taxon>
        <taxon>Pseudomonas</taxon>
    </lineage>
</organism>
<keyword evidence="3" id="KW-1185">Reference proteome</keyword>
<dbReference type="Proteomes" id="UP000037931">
    <property type="component" value="Unassembled WGS sequence"/>
</dbReference>
<comment type="caution">
    <text evidence="2">The sequence shown here is derived from an EMBL/GenBank/DDBJ whole genome shotgun (WGS) entry which is preliminary data.</text>
</comment>
<evidence type="ECO:0000256" key="1">
    <source>
        <dbReference type="SAM" id="Phobius"/>
    </source>
</evidence>
<protein>
    <submittedName>
        <fullName evidence="2">Uncharacterized protein</fullName>
    </submittedName>
</protein>
<keyword evidence="1" id="KW-1133">Transmembrane helix</keyword>
<feature type="transmembrane region" description="Helical" evidence="1">
    <location>
        <begin position="31"/>
        <end position="49"/>
    </location>
</feature>
<gene>
    <name evidence="2" type="ORF">PF66_04031</name>
</gene>
<dbReference type="PATRIC" id="fig|50340.43.peg.1335"/>
<sequence>MTLLHGLIIKPLLSSYVICLGGQSMKRKPDLLWTLVILFGLGVVTTGYAQGLWSGKKDAPVEIAQQQPQQSTLFKR</sequence>
<dbReference type="RefSeq" id="WP_017902648.1">
    <property type="nucleotide sequence ID" value="NZ_JAQMZR010000040.1"/>
</dbReference>
<dbReference type="EMBL" id="JSYZ01000015">
    <property type="protein sequence ID" value="KPA89584.1"/>
    <property type="molecule type" value="Genomic_DNA"/>
</dbReference>
<keyword evidence="1" id="KW-0472">Membrane</keyword>
<accession>A0A0N0E324</accession>
<evidence type="ECO:0000313" key="3">
    <source>
        <dbReference type="Proteomes" id="UP000037931"/>
    </source>
</evidence>
<keyword evidence="1" id="KW-0812">Transmembrane</keyword>
<reference evidence="2 3" key="1">
    <citation type="journal article" date="2015" name="PLoS ONE">
        <title>Rice-Infecting Pseudomonas Genomes Are Highly Accessorized and Harbor Multiple Putative Virulence Mechanisms to Cause Sheath Brown Rot.</title>
        <authorList>
            <person name="Quibod I.L."/>
            <person name="Grande G."/>
            <person name="Oreiro E.G."/>
            <person name="Borja F.N."/>
            <person name="Dossa G.S."/>
            <person name="Mauleon R."/>
            <person name="Cruz C.V."/>
            <person name="Oliva R."/>
        </authorList>
    </citation>
    <scope>NUCLEOTIDE SEQUENCE [LARGE SCALE GENOMIC DNA]</scope>
    <source>
        <strain evidence="2 3">IRRI 6609</strain>
    </source>
</reference>
<dbReference type="AlphaFoldDB" id="A0A0N0E324"/>